<dbReference type="Proteomes" id="UP000727962">
    <property type="component" value="Unassembled WGS sequence"/>
</dbReference>
<proteinExistence type="predicted"/>
<keyword evidence="2" id="KW-1133">Transmembrane helix</keyword>
<dbReference type="PANTHER" id="PTHR41386">
    <property type="entry name" value="INTEGRAL MEMBRANE PROTEIN-RELATED"/>
    <property type="match status" value="1"/>
</dbReference>
<feature type="region of interest" description="Disordered" evidence="1">
    <location>
        <begin position="156"/>
        <end position="189"/>
    </location>
</feature>
<reference evidence="3" key="1">
    <citation type="submission" date="2020-07" db="EMBL/GenBank/DDBJ databases">
        <title>Huge and variable diversity of episymbiotic CPR bacteria and DPANN archaea in groundwater ecosystems.</title>
        <authorList>
            <person name="He C.Y."/>
            <person name="Keren R."/>
            <person name="Whittaker M."/>
            <person name="Farag I.F."/>
            <person name="Doudna J."/>
            <person name="Cate J.H.D."/>
            <person name="Banfield J.F."/>
        </authorList>
    </citation>
    <scope>NUCLEOTIDE SEQUENCE</scope>
    <source>
        <strain evidence="3">NC_groundwater_17_Pr7_B-0.1um_64_12</strain>
    </source>
</reference>
<dbReference type="AlphaFoldDB" id="A0A931LXG8"/>
<feature type="transmembrane region" description="Helical" evidence="2">
    <location>
        <begin position="91"/>
        <end position="108"/>
    </location>
</feature>
<evidence type="ECO:0000256" key="1">
    <source>
        <dbReference type="SAM" id="MobiDB-lite"/>
    </source>
</evidence>
<evidence type="ECO:0000313" key="4">
    <source>
        <dbReference type="Proteomes" id="UP000727962"/>
    </source>
</evidence>
<dbReference type="Pfam" id="PF06210">
    <property type="entry name" value="DUF1003"/>
    <property type="match status" value="1"/>
</dbReference>
<dbReference type="EMBL" id="JACOSL010000037">
    <property type="protein sequence ID" value="MBI1756625.1"/>
    <property type="molecule type" value="Genomic_DNA"/>
</dbReference>
<gene>
    <name evidence="3" type="ORF">HYR64_05910</name>
</gene>
<comment type="caution">
    <text evidence="3">The sequence shown here is derived from an EMBL/GenBank/DDBJ whole genome shotgun (WGS) entry which is preliminary data.</text>
</comment>
<keyword evidence="2" id="KW-0812">Transmembrane</keyword>
<feature type="transmembrane region" description="Helical" evidence="2">
    <location>
        <begin position="48"/>
        <end position="71"/>
    </location>
</feature>
<dbReference type="PANTHER" id="PTHR41386:SF1">
    <property type="entry name" value="MEMBRANE PROTEIN"/>
    <property type="match status" value="1"/>
</dbReference>
<evidence type="ECO:0000313" key="3">
    <source>
        <dbReference type="EMBL" id="MBI1756625.1"/>
    </source>
</evidence>
<accession>A0A931LXG8</accession>
<name>A0A931LXG8_FIMGI</name>
<sequence length="189" mass="21340">MNPQPGTKTDPPRPELDELMQRNIDAIRRIERAAHDARTRADRVSDSIAGFCGRPLFIYVHCAWFGAWLIWNALNVVHVGLRFDPPPFNRLTLLVSLEAIFLSTFILISQNRQRMLADQRNHLDLQINLLAEQESSQMLIMMKTVMNHLGIKDEGRESEALQEATDPEQLVEQIQQGISPTGDAADASA</sequence>
<dbReference type="InterPro" id="IPR010406">
    <property type="entry name" value="DUF1003"/>
</dbReference>
<keyword evidence="2" id="KW-0472">Membrane</keyword>
<evidence type="ECO:0000256" key="2">
    <source>
        <dbReference type="SAM" id="Phobius"/>
    </source>
</evidence>
<organism evidence="3 4">
    <name type="scientific">Fimbriimonas ginsengisoli</name>
    <dbReference type="NCBI Taxonomy" id="1005039"/>
    <lineage>
        <taxon>Bacteria</taxon>
        <taxon>Bacillati</taxon>
        <taxon>Armatimonadota</taxon>
        <taxon>Fimbriimonadia</taxon>
        <taxon>Fimbriimonadales</taxon>
        <taxon>Fimbriimonadaceae</taxon>
        <taxon>Fimbriimonas</taxon>
    </lineage>
</organism>
<protein>
    <submittedName>
        <fullName evidence="3">DUF1003 domain-containing protein</fullName>
    </submittedName>
</protein>